<name>A0A6J4VFR7_9BACT</name>
<feature type="non-terminal residue" evidence="2">
    <location>
        <position position="1"/>
    </location>
</feature>
<gene>
    <name evidence="2" type="ORF">AVDCRST_MAG49-4076</name>
</gene>
<feature type="region of interest" description="Disordered" evidence="1">
    <location>
        <begin position="1"/>
        <end position="74"/>
    </location>
</feature>
<organism evidence="2">
    <name type="scientific">uncultured Thermomicrobiales bacterium</name>
    <dbReference type="NCBI Taxonomy" id="1645740"/>
    <lineage>
        <taxon>Bacteria</taxon>
        <taxon>Pseudomonadati</taxon>
        <taxon>Thermomicrobiota</taxon>
        <taxon>Thermomicrobia</taxon>
        <taxon>Thermomicrobiales</taxon>
        <taxon>environmental samples</taxon>
    </lineage>
</organism>
<sequence>CSRAPAPDLGTAPRPPSPGVGVPPSPGVGLPPSRPGRVARDLSVARRSPWRIDGRRRRPLPGMPVGAGSDRAHH</sequence>
<evidence type="ECO:0000313" key="2">
    <source>
        <dbReference type="EMBL" id="CAA9575145.1"/>
    </source>
</evidence>
<feature type="compositionally biased region" description="Pro residues" evidence="1">
    <location>
        <begin position="13"/>
        <end position="26"/>
    </location>
</feature>
<feature type="non-terminal residue" evidence="2">
    <location>
        <position position="74"/>
    </location>
</feature>
<proteinExistence type="predicted"/>
<reference evidence="2" key="1">
    <citation type="submission" date="2020-02" db="EMBL/GenBank/DDBJ databases">
        <authorList>
            <person name="Meier V. D."/>
        </authorList>
    </citation>
    <scope>NUCLEOTIDE SEQUENCE</scope>
    <source>
        <strain evidence="2">AVDCRST_MAG49</strain>
    </source>
</reference>
<evidence type="ECO:0000256" key="1">
    <source>
        <dbReference type="SAM" id="MobiDB-lite"/>
    </source>
</evidence>
<dbReference type="AlphaFoldDB" id="A0A6J4VFR7"/>
<accession>A0A6J4VFR7</accession>
<dbReference type="EMBL" id="CADCWG010000298">
    <property type="protein sequence ID" value="CAA9575145.1"/>
    <property type="molecule type" value="Genomic_DNA"/>
</dbReference>
<protein>
    <submittedName>
        <fullName evidence="2">Uncharacterized protein</fullName>
    </submittedName>
</protein>